<name>A0ABV1GV94_9BACT</name>
<dbReference type="EMBL" id="JBBMFL010000004">
    <property type="protein sequence ID" value="MEQ2544240.1"/>
    <property type="molecule type" value="Genomic_DNA"/>
</dbReference>
<feature type="transmembrane region" description="Helical" evidence="1">
    <location>
        <begin position="102"/>
        <end position="124"/>
    </location>
</feature>
<proteinExistence type="predicted"/>
<feature type="transmembrane region" description="Helical" evidence="1">
    <location>
        <begin position="79"/>
        <end position="96"/>
    </location>
</feature>
<protein>
    <submittedName>
        <fullName evidence="2">Uncharacterized protein</fullName>
    </submittedName>
</protein>
<gene>
    <name evidence="2" type="ORF">WMO46_04675</name>
</gene>
<keyword evidence="1" id="KW-1133">Transmembrane helix</keyword>
<keyword evidence="3" id="KW-1185">Reference proteome</keyword>
<evidence type="ECO:0000313" key="2">
    <source>
        <dbReference type="EMBL" id="MEQ2544240.1"/>
    </source>
</evidence>
<keyword evidence="1" id="KW-0472">Membrane</keyword>
<sequence length="132" mass="14710">MKRYILLVFCILLGFVYFFIPLAYVEGVVGNGGVYGFGRYIEISNAKGDAVVMVALLTSLLSYFLIFVALLFRWIRAAKWLSVLALVSPVAALFQLDFVSGVNYAGAFVYVLLSVVFFILCLTLRSSDREPK</sequence>
<organism evidence="2 3">
    <name type="scientific">Alistipes intestinihominis</name>
    <dbReference type="NCBI Taxonomy" id="3133172"/>
    <lineage>
        <taxon>Bacteria</taxon>
        <taxon>Pseudomonadati</taxon>
        <taxon>Bacteroidota</taxon>
        <taxon>Bacteroidia</taxon>
        <taxon>Bacteroidales</taxon>
        <taxon>Rikenellaceae</taxon>
        <taxon>Alistipes</taxon>
    </lineage>
</organism>
<reference evidence="2 3" key="1">
    <citation type="submission" date="2024-03" db="EMBL/GenBank/DDBJ databases">
        <title>Human intestinal bacterial collection.</title>
        <authorList>
            <person name="Pauvert C."/>
            <person name="Hitch T.C.A."/>
            <person name="Clavel T."/>
        </authorList>
    </citation>
    <scope>NUCLEOTIDE SEQUENCE [LARGE SCALE GENOMIC DNA]</scope>
    <source>
        <strain evidence="2 3">CLA-KB-H122</strain>
    </source>
</reference>
<keyword evidence="1" id="KW-0812">Transmembrane</keyword>
<evidence type="ECO:0000313" key="3">
    <source>
        <dbReference type="Proteomes" id="UP001460202"/>
    </source>
</evidence>
<dbReference type="Proteomes" id="UP001460202">
    <property type="component" value="Unassembled WGS sequence"/>
</dbReference>
<comment type="caution">
    <text evidence="2">The sequence shown here is derived from an EMBL/GenBank/DDBJ whole genome shotgun (WGS) entry which is preliminary data.</text>
</comment>
<accession>A0ABV1GV94</accession>
<feature type="transmembrane region" description="Helical" evidence="1">
    <location>
        <begin position="51"/>
        <end position="72"/>
    </location>
</feature>
<dbReference type="RefSeq" id="WP_349093915.1">
    <property type="nucleotide sequence ID" value="NZ_JBBMFL010000004.1"/>
</dbReference>
<evidence type="ECO:0000256" key="1">
    <source>
        <dbReference type="SAM" id="Phobius"/>
    </source>
</evidence>